<evidence type="ECO:0000313" key="1">
    <source>
        <dbReference type="EMBL" id="MBC2846131.1"/>
    </source>
</evidence>
<sequence>MKTKYMGFSFSKLFNKTASDANTSDTIDAIIETVENTPYGVSDTNVLFAGLNELGGYYFFQTVIVGTLNVKSKKGAQLSFKGDTFELILDSDIQEFESDHTDVKGRYVTKIDFQIEESDIENLQNTELRTVLIKVKNQKLEFKKYKIHDEEE</sequence>
<dbReference type="RefSeq" id="WP_185789841.1">
    <property type="nucleotide sequence ID" value="NZ_JACLCP010000004.1"/>
</dbReference>
<organism evidence="1 2">
    <name type="scientific">Winogradskyella flava</name>
    <dbReference type="NCBI Taxonomy" id="1884876"/>
    <lineage>
        <taxon>Bacteria</taxon>
        <taxon>Pseudomonadati</taxon>
        <taxon>Bacteroidota</taxon>
        <taxon>Flavobacteriia</taxon>
        <taxon>Flavobacteriales</taxon>
        <taxon>Flavobacteriaceae</taxon>
        <taxon>Winogradskyella</taxon>
    </lineage>
</organism>
<dbReference type="Proteomes" id="UP000533900">
    <property type="component" value="Unassembled WGS sequence"/>
</dbReference>
<reference evidence="1" key="1">
    <citation type="submission" date="2020-08" db="EMBL/GenBank/DDBJ databases">
        <title>Winogradskyella ouciana sp. nov., isolated from the hadal seawater of the Mariana Trench.</title>
        <authorList>
            <person name="He X."/>
        </authorList>
    </citation>
    <scope>NUCLEOTIDE SEQUENCE [LARGE SCALE GENOMIC DNA]</scope>
    <source>
        <strain evidence="1">KCTC 52348</strain>
    </source>
</reference>
<comment type="caution">
    <text evidence="1">The sequence shown here is derived from an EMBL/GenBank/DDBJ whole genome shotgun (WGS) entry which is preliminary data.</text>
</comment>
<protein>
    <submittedName>
        <fullName evidence="1">Uncharacterized protein</fullName>
    </submittedName>
</protein>
<dbReference type="AlphaFoldDB" id="A0A842ITB5"/>
<gene>
    <name evidence="1" type="ORF">H7F21_13570</name>
</gene>
<name>A0A842ITB5_9FLAO</name>
<keyword evidence="2" id="KW-1185">Reference proteome</keyword>
<accession>A0A842ITB5</accession>
<proteinExistence type="predicted"/>
<evidence type="ECO:0000313" key="2">
    <source>
        <dbReference type="Proteomes" id="UP000533900"/>
    </source>
</evidence>
<dbReference type="EMBL" id="JACLCP010000004">
    <property type="protein sequence ID" value="MBC2846131.1"/>
    <property type="molecule type" value="Genomic_DNA"/>
</dbReference>